<feature type="compositionally biased region" description="Polar residues" evidence="3">
    <location>
        <begin position="297"/>
        <end position="320"/>
    </location>
</feature>
<evidence type="ECO:0000313" key="6">
    <source>
        <dbReference type="Proteomes" id="UP000015103"/>
    </source>
</evidence>
<dbReference type="STRING" id="13249.T1HVD8"/>
<dbReference type="GO" id="GO:0031298">
    <property type="term" value="C:replication fork protection complex"/>
    <property type="evidence" value="ECO:0007669"/>
    <property type="project" value="TreeGrafter"/>
</dbReference>
<evidence type="ECO:0000256" key="2">
    <source>
        <dbReference type="ARBA" id="ARBA00023242"/>
    </source>
</evidence>
<comment type="subcellular location">
    <subcellularLocation>
        <location evidence="1">Nucleus</location>
    </subcellularLocation>
</comment>
<proteinExistence type="predicted"/>
<dbReference type="FunCoup" id="T1HVD8">
    <property type="interactions" value="21"/>
</dbReference>
<dbReference type="EMBL" id="ACPB03012942">
    <property type="status" value="NOT_ANNOTATED_CDS"/>
    <property type="molecule type" value="Genomic_DNA"/>
</dbReference>
<feature type="domain" description="Timeless N-terminal" evidence="4">
    <location>
        <begin position="25"/>
        <end position="282"/>
    </location>
</feature>
<dbReference type="GO" id="GO:0009649">
    <property type="term" value="P:entrainment of circadian clock"/>
    <property type="evidence" value="ECO:0007669"/>
    <property type="project" value="TreeGrafter"/>
</dbReference>
<evidence type="ECO:0000313" key="5">
    <source>
        <dbReference type="EnsemblMetazoa" id="RPRC008008-PA"/>
    </source>
</evidence>
<dbReference type="GO" id="GO:0043111">
    <property type="term" value="P:replication fork arrest"/>
    <property type="evidence" value="ECO:0007669"/>
    <property type="project" value="TreeGrafter"/>
</dbReference>
<sequence>MEWLTTNSQMHNAFAPLGSQRGKNYVVNEECQNTLEEILNKLSLEDRTLHTFRRTIGFSQVIKKDLLPLLINVKEDRKIIGTTIRILSNLTTPVECLLPIDVMSKTDAGRNTILELRWLLESCKETFLDPRTTRCVVNHIKEVVSKSENWTSSDVETLNDSLTLLRNILHIPVTRLSTSGATHQNQILWNLFAQNIDKVLIDLMSDHLKGEWRLTVVQLIALLYKDQHVPTLEKLLQQWFEASVLSESSEDNESNTSPPERGSGDSSSMITSDPTSDSSDNSGTDRNNETEFKGQKTVHNSTKKVQNVRKQSSKHGNQQTKKQEPSDIKSQKGDGVSKGKTEDNKMECGSSENSDCGYGTQVENQESVSSTSSNDGRNRGTKPIHHKPSNKTHKNRYTNGKPSLTPQEKEELKRKKLIRRCRTNVVNMKALLHHTPTDEDISHLLKEFTVDFLLKGYGSLVSDLREQLMFNVQAQSFIDSSHFFWLITYFLKFAVLLELDLQHISSVLTFDVVSFITYEGVALCEQFELSKLQSEFDMTPCLRKIHLVVTAIRELVQTINAYKKIKHLNKEDKANLSKIQRQMSATEDLRCLFVLLLRQFNPNIHSKQYLQDVIVTNHLLLSFIESCHSPNTAALLQTHMQQFVAVDMMTQYGILLEGFEENGQYVNDCIFTMMHHVAGDLEHVSALFQPNILKIFSRIWETDFELCDDWIDLVEYVIHKFINIPRGLPLLSEKQDSIDNRGPVTHAHGWSQEDCDNLYWYYVQSANNSDPVGDVVNLYSKNGVTNKTRIGVIEQLLKQDVITGNQYNDLMKKEPLSVTSIQPTQHAEHSTQSKDEVEILRDHLIKDGKINFITWIQKVLLETCNAKLNIKKNRNECLTEPLPYYCAL</sequence>
<keyword evidence="6" id="KW-1185">Reference proteome</keyword>
<dbReference type="Proteomes" id="UP000015103">
    <property type="component" value="Unassembled WGS sequence"/>
</dbReference>
<accession>T1HVD8</accession>
<dbReference type="EnsemblMetazoa" id="RPRC008008-RA">
    <property type="protein sequence ID" value="RPRC008008-PA"/>
    <property type="gene ID" value="RPRC008008"/>
</dbReference>
<feature type="compositionally biased region" description="Basic residues" evidence="3">
    <location>
        <begin position="379"/>
        <end position="396"/>
    </location>
</feature>
<organism evidence="5 6">
    <name type="scientific">Rhodnius prolixus</name>
    <name type="common">Triatomid bug</name>
    <dbReference type="NCBI Taxonomy" id="13249"/>
    <lineage>
        <taxon>Eukaryota</taxon>
        <taxon>Metazoa</taxon>
        <taxon>Ecdysozoa</taxon>
        <taxon>Arthropoda</taxon>
        <taxon>Hexapoda</taxon>
        <taxon>Insecta</taxon>
        <taxon>Pterygota</taxon>
        <taxon>Neoptera</taxon>
        <taxon>Paraneoptera</taxon>
        <taxon>Hemiptera</taxon>
        <taxon>Heteroptera</taxon>
        <taxon>Panheteroptera</taxon>
        <taxon>Cimicomorpha</taxon>
        <taxon>Reduviidae</taxon>
        <taxon>Triatominae</taxon>
        <taxon>Rhodnius</taxon>
    </lineage>
</organism>
<dbReference type="OMA" id="SKCNQRS"/>
<feature type="compositionally biased region" description="Polar residues" evidence="3">
    <location>
        <begin position="397"/>
        <end position="406"/>
    </location>
</feature>
<dbReference type="EMBL" id="ACPB03012943">
    <property type="status" value="NOT_ANNOTATED_CDS"/>
    <property type="molecule type" value="Genomic_DNA"/>
</dbReference>
<dbReference type="PANTHER" id="PTHR22940:SF5">
    <property type="entry name" value="PROTEIN TIMELESS"/>
    <property type="match status" value="1"/>
</dbReference>
<dbReference type="Pfam" id="PF04821">
    <property type="entry name" value="TIMELESS"/>
    <property type="match status" value="1"/>
</dbReference>
<dbReference type="InterPro" id="IPR006906">
    <property type="entry name" value="Timeless_N"/>
</dbReference>
<dbReference type="AlphaFoldDB" id="T1HVD8"/>
<dbReference type="InParanoid" id="T1HVD8"/>
<protein>
    <recommendedName>
        <fullName evidence="4">Timeless N-terminal domain-containing protein</fullName>
    </recommendedName>
</protein>
<dbReference type="GO" id="GO:0003677">
    <property type="term" value="F:DNA binding"/>
    <property type="evidence" value="ECO:0007669"/>
    <property type="project" value="TreeGrafter"/>
</dbReference>
<feature type="compositionally biased region" description="Low complexity" evidence="3">
    <location>
        <begin position="254"/>
        <end position="285"/>
    </location>
</feature>
<dbReference type="GO" id="GO:0000076">
    <property type="term" value="P:DNA replication checkpoint signaling"/>
    <property type="evidence" value="ECO:0007669"/>
    <property type="project" value="TreeGrafter"/>
</dbReference>
<feature type="compositionally biased region" description="Basic and acidic residues" evidence="3">
    <location>
        <begin position="321"/>
        <end position="346"/>
    </location>
</feature>
<reference evidence="5" key="1">
    <citation type="submission" date="2015-05" db="UniProtKB">
        <authorList>
            <consortium name="EnsemblMetazoa"/>
        </authorList>
    </citation>
    <scope>IDENTIFICATION</scope>
</reference>
<evidence type="ECO:0000256" key="1">
    <source>
        <dbReference type="ARBA" id="ARBA00004123"/>
    </source>
</evidence>
<dbReference type="PANTHER" id="PTHR22940">
    <property type="entry name" value="TIMEOUT/TIMELESS-2"/>
    <property type="match status" value="1"/>
</dbReference>
<dbReference type="GO" id="GO:0006281">
    <property type="term" value="P:DNA repair"/>
    <property type="evidence" value="ECO:0007669"/>
    <property type="project" value="TreeGrafter"/>
</dbReference>
<feature type="region of interest" description="Disordered" evidence="3">
    <location>
        <begin position="246"/>
        <end position="413"/>
    </location>
</feature>
<feature type="compositionally biased region" description="Polar residues" evidence="3">
    <location>
        <begin position="361"/>
        <end position="375"/>
    </location>
</feature>
<dbReference type="VEuPathDB" id="VectorBase:RPRC008008"/>
<evidence type="ECO:0000256" key="3">
    <source>
        <dbReference type="SAM" id="MobiDB-lite"/>
    </source>
</evidence>
<name>T1HVD8_RHOPR</name>
<keyword evidence="2" id="KW-0539">Nucleus</keyword>
<evidence type="ECO:0000259" key="4">
    <source>
        <dbReference type="Pfam" id="PF04821"/>
    </source>
</evidence>
<dbReference type="InterPro" id="IPR044998">
    <property type="entry name" value="Timeless"/>
</dbReference>